<name>A0A2G8KMK4_STIJA</name>
<proteinExistence type="predicted"/>
<evidence type="ECO:0000313" key="3">
    <source>
        <dbReference type="Proteomes" id="UP000230750"/>
    </source>
</evidence>
<reference evidence="2 3" key="1">
    <citation type="journal article" date="2017" name="PLoS Biol.">
        <title>The sea cucumber genome provides insights into morphological evolution and visceral regeneration.</title>
        <authorList>
            <person name="Zhang X."/>
            <person name="Sun L."/>
            <person name="Yuan J."/>
            <person name="Sun Y."/>
            <person name="Gao Y."/>
            <person name="Zhang L."/>
            <person name="Li S."/>
            <person name="Dai H."/>
            <person name="Hamel J.F."/>
            <person name="Liu C."/>
            <person name="Yu Y."/>
            <person name="Liu S."/>
            <person name="Lin W."/>
            <person name="Guo K."/>
            <person name="Jin S."/>
            <person name="Xu P."/>
            <person name="Storey K.B."/>
            <person name="Huan P."/>
            <person name="Zhang T."/>
            <person name="Zhou Y."/>
            <person name="Zhang J."/>
            <person name="Lin C."/>
            <person name="Li X."/>
            <person name="Xing L."/>
            <person name="Huo D."/>
            <person name="Sun M."/>
            <person name="Wang L."/>
            <person name="Mercier A."/>
            <person name="Li F."/>
            <person name="Yang H."/>
            <person name="Xiang J."/>
        </authorList>
    </citation>
    <scope>NUCLEOTIDE SEQUENCE [LARGE SCALE GENOMIC DNA]</scope>
    <source>
        <strain evidence="2">Shaxun</strain>
        <tissue evidence="2">Muscle</tissue>
    </source>
</reference>
<dbReference type="EMBL" id="MRZV01000477">
    <property type="protein sequence ID" value="PIK49168.1"/>
    <property type="molecule type" value="Genomic_DNA"/>
</dbReference>
<keyword evidence="3" id="KW-1185">Reference proteome</keyword>
<protein>
    <submittedName>
        <fullName evidence="2">Uncharacterized protein</fullName>
    </submittedName>
</protein>
<dbReference type="Proteomes" id="UP000230750">
    <property type="component" value="Unassembled WGS sequence"/>
</dbReference>
<organism evidence="2 3">
    <name type="scientific">Stichopus japonicus</name>
    <name type="common">Sea cucumber</name>
    <dbReference type="NCBI Taxonomy" id="307972"/>
    <lineage>
        <taxon>Eukaryota</taxon>
        <taxon>Metazoa</taxon>
        <taxon>Echinodermata</taxon>
        <taxon>Eleutherozoa</taxon>
        <taxon>Echinozoa</taxon>
        <taxon>Holothuroidea</taxon>
        <taxon>Aspidochirotacea</taxon>
        <taxon>Aspidochirotida</taxon>
        <taxon>Stichopodidae</taxon>
        <taxon>Apostichopus</taxon>
    </lineage>
</organism>
<sequence>MQHWWFDCRNQTEVADGSSSGRDGDFDIITDEDVTEIRQEEDEEEEKKEEEALASETKPEYSQFDSVTSNEIQSAENQQKEVYLVAGTSHMVPVVMDAEGVLLCWEFNPRPRVSRSKFHTLRASVTNYWKRLFPYKDSIHISNLPVENS</sequence>
<feature type="region of interest" description="Disordered" evidence="1">
    <location>
        <begin position="36"/>
        <end position="72"/>
    </location>
</feature>
<feature type="compositionally biased region" description="Polar residues" evidence="1">
    <location>
        <begin position="63"/>
        <end position="72"/>
    </location>
</feature>
<comment type="caution">
    <text evidence="2">The sequence shown here is derived from an EMBL/GenBank/DDBJ whole genome shotgun (WGS) entry which is preliminary data.</text>
</comment>
<dbReference type="AlphaFoldDB" id="A0A2G8KMK4"/>
<feature type="region of interest" description="Disordered" evidence="1">
    <location>
        <begin position="12"/>
        <end position="31"/>
    </location>
</feature>
<evidence type="ECO:0000256" key="1">
    <source>
        <dbReference type="SAM" id="MobiDB-lite"/>
    </source>
</evidence>
<accession>A0A2G8KMK4</accession>
<dbReference type="OrthoDB" id="660555at2759"/>
<feature type="compositionally biased region" description="Acidic residues" evidence="1">
    <location>
        <begin position="36"/>
        <end position="48"/>
    </location>
</feature>
<gene>
    <name evidence="2" type="ORF">BSL78_13949</name>
</gene>
<evidence type="ECO:0000313" key="2">
    <source>
        <dbReference type="EMBL" id="PIK49168.1"/>
    </source>
</evidence>